<dbReference type="EMBL" id="CAJJDO010000138">
    <property type="protein sequence ID" value="CAD8204824.1"/>
    <property type="molecule type" value="Genomic_DNA"/>
</dbReference>
<proteinExistence type="predicted"/>
<organism evidence="1 2">
    <name type="scientific">Paramecium pentaurelia</name>
    <dbReference type="NCBI Taxonomy" id="43138"/>
    <lineage>
        <taxon>Eukaryota</taxon>
        <taxon>Sar</taxon>
        <taxon>Alveolata</taxon>
        <taxon>Ciliophora</taxon>
        <taxon>Intramacronucleata</taxon>
        <taxon>Oligohymenophorea</taxon>
        <taxon>Peniculida</taxon>
        <taxon>Parameciidae</taxon>
        <taxon>Paramecium</taxon>
    </lineage>
</organism>
<dbReference type="Proteomes" id="UP000689195">
    <property type="component" value="Unassembled WGS sequence"/>
</dbReference>
<name>A0A8S1XZC3_9CILI</name>
<comment type="caution">
    <text evidence="1">The sequence shown here is derived from an EMBL/GenBank/DDBJ whole genome shotgun (WGS) entry which is preliminary data.</text>
</comment>
<gene>
    <name evidence="1" type="ORF">PPENT_87.1.T1380112</name>
</gene>
<sequence>MNHIIQQPKTNQKQKKVSKVVLAHPEIQQNKTLDKLESKERKLVNLNILQQINYLIHQHVVESLFKEFSIYQHQISLGSVKLMHDDYEFTFLKLQVLREMLAKDFNDHTRQNVPYSEQFQTGVKKIVKDQKVDVKNEQDFLNSHEIILQLYQNHIIMINIKFCAKITIKQQFSNQLQLTKEIEKSKRYA</sequence>
<dbReference type="AlphaFoldDB" id="A0A8S1XZC3"/>
<accession>A0A8S1XZC3</accession>
<reference evidence="1" key="1">
    <citation type="submission" date="2021-01" db="EMBL/GenBank/DDBJ databases">
        <authorList>
            <consortium name="Genoscope - CEA"/>
            <person name="William W."/>
        </authorList>
    </citation>
    <scope>NUCLEOTIDE SEQUENCE</scope>
</reference>
<protein>
    <submittedName>
        <fullName evidence="1">Uncharacterized protein</fullName>
    </submittedName>
</protein>
<evidence type="ECO:0000313" key="2">
    <source>
        <dbReference type="Proteomes" id="UP000689195"/>
    </source>
</evidence>
<evidence type="ECO:0000313" key="1">
    <source>
        <dbReference type="EMBL" id="CAD8204824.1"/>
    </source>
</evidence>
<keyword evidence="2" id="KW-1185">Reference proteome</keyword>